<dbReference type="PANTHER" id="PTHR31793:SF37">
    <property type="entry name" value="ACYL-COA THIOESTER HYDROLASE YBGC"/>
    <property type="match status" value="1"/>
</dbReference>
<accession>A0ABS7ZPK0</accession>
<feature type="domain" description="Thioesterase" evidence="3">
    <location>
        <begin position="21"/>
        <end position="103"/>
    </location>
</feature>
<gene>
    <name evidence="4" type="primary">ybgC</name>
    <name evidence="4" type="ORF">I9W95_01555</name>
</gene>
<keyword evidence="5" id="KW-1185">Reference proteome</keyword>
<dbReference type="EMBL" id="JAEDAH010000007">
    <property type="protein sequence ID" value="MCA6062285.1"/>
    <property type="molecule type" value="Genomic_DNA"/>
</dbReference>
<protein>
    <submittedName>
        <fullName evidence="4">Tol-pal system-associated acyl-CoA thioesterase</fullName>
    </submittedName>
</protein>
<dbReference type="NCBIfam" id="TIGR02799">
    <property type="entry name" value="thio_ybgC"/>
    <property type="match status" value="1"/>
</dbReference>
<dbReference type="SUPFAM" id="SSF54637">
    <property type="entry name" value="Thioesterase/thiol ester dehydrase-isomerase"/>
    <property type="match status" value="1"/>
</dbReference>
<dbReference type="NCBIfam" id="TIGR00051">
    <property type="entry name" value="YbgC/FadM family acyl-CoA thioesterase"/>
    <property type="match status" value="1"/>
</dbReference>
<dbReference type="InterPro" id="IPR050563">
    <property type="entry name" value="4-hydroxybenzoyl-CoA_TE"/>
</dbReference>
<evidence type="ECO:0000313" key="4">
    <source>
        <dbReference type="EMBL" id="MCA6062285.1"/>
    </source>
</evidence>
<dbReference type="InterPro" id="IPR006684">
    <property type="entry name" value="YbgC/YbaW"/>
</dbReference>
<dbReference type="InterPro" id="IPR029069">
    <property type="entry name" value="HotDog_dom_sf"/>
</dbReference>
<evidence type="ECO:0000256" key="2">
    <source>
        <dbReference type="ARBA" id="ARBA00022801"/>
    </source>
</evidence>
<dbReference type="PIRSF" id="PIRSF003230">
    <property type="entry name" value="YbgC"/>
    <property type="match status" value="1"/>
</dbReference>
<comment type="similarity">
    <text evidence="1">Belongs to the 4-hydroxybenzoyl-CoA thioesterase family.</text>
</comment>
<keyword evidence="2" id="KW-0378">Hydrolase</keyword>
<dbReference type="Proteomes" id="UP000714380">
    <property type="component" value="Unassembled WGS sequence"/>
</dbReference>
<evidence type="ECO:0000313" key="5">
    <source>
        <dbReference type="Proteomes" id="UP000714380"/>
    </source>
</evidence>
<dbReference type="Pfam" id="PF03061">
    <property type="entry name" value="4HBT"/>
    <property type="match status" value="1"/>
</dbReference>
<comment type="caution">
    <text evidence="4">The sequence shown here is derived from an EMBL/GenBank/DDBJ whole genome shotgun (WGS) entry which is preliminary data.</text>
</comment>
<dbReference type="InterPro" id="IPR014166">
    <property type="entry name" value="Tol-Pal_acyl-CoA_thioesterase"/>
</dbReference>
<proteinExistence type="inferred from homology"/>
<sequence length="142" mass="16147">MPGNMPFRWPLRVYIEDTDAGGIVFYANYLRFMERARSEWLRGFGYDQETLRQSDILFVVTEVNIRYRQPARLDDELMATVSIQRLRKASMIISQQLLRGSDVLTDAQVTIACTDTAGKPRSIPPQLFDAVNATLAAANTEE</sequence>
<dbReference type="InterPro" id="IPR006683">
    <property type="entry name" value="Thioestr_dom"/>
</dbReference>
<reference evidence="4 5" key="1">
    <citation type="submission" date="2020-12" db="EMBL/GenBank/DDBJ databases">
        <title>Novel Thalassolituus-related marine hydrocarbonoclastic bacteria mediated algae-derived hydrocarbons mineralization in twilight zone of the northern South China Sea.</title>
        <authorList>
            <person name="Dong C."/>
        </authorList>
    </citation>
    <scope>NUCLEOTIDE SEQUENCE [LARGE SCALE GENOMIC DNA]</scope>
    <source>
        <strain evidence="4 5">IMCC1826</strain>
    </source>
</reference>
<dbReference type="Gene3D" id="3.10.129.10">
    <property type="entry name" value="Hotdog Thioesterase"/>
    <property type="match status" value="1"/>
</dbReference>
<name>A0ABS7ZPK0_9GAMM</name>
<organism evidence="4 5">
    <name type="scientific">Thalassolituus marinus</name>
    <dbReference type="NCBI Taxonomy" id="671053"/>
    <lineage>
        <taxon>Bacteria</taxon>
        <taxon>Pseudomonadati</taxon>
        <taxon>Pseudomonadota</taxon>
        <taxon>Gammaproteobacteria</taxon>
        <taxon>Oceanospirillales</taxon>
        <taxon>Oceanospirillaceae</taxon>
        <taxon>Thalassolituus</taxon>
    </lineage>
</organism>
<evidence type="ECO:0000256" key="1">
    <source>
        <dbReference type="ARBA" id="ARBA00005953"/>
    </source>
</evidence>
<evidence type="ECO:0000259" key="3">
    <source>
        <dbReference type="Pfam" id="PF03061"/>
    </source>
</evidence>
<dbReference type="CDD" id="cd00586">
    <property type="entry name" value="4HBT"/>
    <property type="match status" value="1"/>
</dbReference>
<dbReference type="PANTHER" id="PTHR31793">
    <property type="entry name" value="4-HYDROXYBENZOYL-COA THIOESTERASE FAMILY MEMBER"/>
    <property type="match status" value="1"/>
</dbReference>